<dbReference type="NCBIfam" id="NF001616">
    <property type="entry name" value="PRK00405.1"/>
    <property type="match status" value="1"/>
</dbReference>
<dbReference type="GO" id="GO:0003899">
    <property type="term" value="F:DNA-directed RNA polymerase activity"/>
    <property type="evidence" value="ECO:0007669"/>
    <property type="project" value="UniProtKB-EC"/>
</dbReference>
<feature type="domain" description="DNA-directed RNA polymerase subunit 2 hybrid-binding" evidence="10">
    <location>
        <begin position="677"/>
        <end position="1070"/>
    </location>
</feature>
<evidence type="ECO:0000259" key="13">
    <source>
        <dbReference type="Pfam" id="PF04563"/>
    </source>
</evidence>
<keyword evidence="17" id="KW-1185">Reference proteome</keyword>
<dbReference type="InterPro" id="IPR007641">
    <property type="entry name" value="RNA_pol_Rpb2_7"/>
</dbReference>
<evidence type="ECO:0000259" key="11">
    <source>
        <dbReference type="Pfam" id="PF04560"/>
    </source>
</evidence>
<dbReference type="CDD" id="cd00653">
    <property type="entry name" value="RNA_pol_B_RPB2"/>
    <property type="match status" value="1"/>
</dbReference>
<feature type="domain" description="RNA polymerase Rpb2" evidence="12">
    <location>
        <begin position="374"/>
        <end position="411"/>
    </location>
</feature>
<dbReference type="InterPro" id="IPR010243">
    <property type="entry name" value="RNA_pol_bsu_bac"/>
</dbReference>
<keyword evidence="4 6" id="KW-0804">Transcription</keyword>
<evidence type="ECO:0000259" key="14">
    <source>
        <dbReference type="Pfam" id="PF04565"/>
    </source>
</evidence>
<dbReference type="InterPro" id="IPR037033">
    <property type="entry name" value="DNA-dir_RNAP_su2_hyb_sf"/>
</dbReference>
<organism evidence="16 17">
    <name type="scientific">Exiguobacterium marinum</name>
    <dbReference type="NCBI Taxonomy" id="273528"/>
    <lineage>
        <taxon>Bacteria</taxon>
        <taxon>Bacillati</taxon>
        <taxon>Bacillota</taxon>
        <taxon>Bacilli</taxon>
        <taxon>Bacillales</taxon>
        <taxon>Bacillales Family XII. Incertae Sedis</taxon>
        <taxon>Exiguobacterium</taxon>
    </lineage>
</organism>
<dbReference type="NCBIfam" id="TIGR02013">
    <property type="entry name" value="rpoB"/>
    <property type="match status" value="1"/>
</dbReference>
<dbReference type="GO" id="GO:0000428">
    <property type="term" value="C:DNA-directed RNA polymerase complex"/>
    <property type="evidence" value="ECO:0007669"/>
    <property type="project" value="UniProtKB-KW"/>
</dbReference>
<feature type="domain" description="RNA polymerase beta subunit protrusion" evidence="13">
    <location>
        <begin position="28"/>
        <end position="455"/>
    </location>
</feature>
<dbReference type="Gene3D" id="3.90.1800.10">
    <property type="entry name" value="RNA polymerase alpha subunit dimerisation domain"/>
    <property type="match status" value="1"/>
</dbReference>
<dbReference type="Gene3D" id="2.40.270.10">
    <property type="entry name" value="DNA-directed RNA polymerase, subunit 2, domain 6"/>
    <property type="match status" value="1"/>
</dbReference>
<keyword evidence="1 6" id="KW-0240">DNA-directed RNA polymerase</keyword>
<evidence type="ECO:0000259" key="10">
    <source>
        <dbReference type="Pfam" id="PF00562"/>
    </source>
</evidence>
<accession>A0ABY7X2P5</accession>
<dbReference type="RefSeq" id="WP_026824825.1">
    <property type="nucleotide sequence ID" value="NZ_CP118099.1"/>
</dbReference>
<feature type="domain" description="RNA polymerase Rpb2" evidence="11">
    <location>
        <begin position="1072"/>
        <end position="1147"/>
    </location>
</feature>
<dbReference type="InterPro" id="IPR007121">
    <property type="entry name" value="RNA_pol_bsu_CS"/>
</dbReference>
<evidence type="ECO:0000313" key="17">
    <source>
        <dbReference type="Proteomes" id="UP001213680"/>
    </source>
</evidence>
<evidence type="ECO:0000259" key="12">
    <source>
        <dbReference type="Pfam" id="PF04561"/>
    </source>
</evidence>
<dbReference type="InterPro" id="IPR014724">
    <property type="entry name" value="RNA_pol_RPB2_OB-fold"/>
</dbReference>
<dbReference type="PANTHER" id="PTHR20856">
    <property type="entry name" value="DNA-DIRECTED RNA POLYMERASE I SUBUNIT 2"/>
    <property type="match status" value="1"/>
</dbReference>
<dbReference type="InterPro" id="IPR042107">
    <property type="entry name" value="DNA-dir_RNA_pol_bsu_ext_1_sf"/>
</dbReference>
<dbReference type="Gene3D" id="2.40.50.100">
    <property type="match status" value="1"/>
</dbReference>
<evidence type="ECO:0000256" key="7">
    <source>
        <dbReference type="RuleBase" id="RU000434"/>
    </source>
</evidence>
<dbReference type="SUPFAM" id="SSF64484">
    <property type="entry name" value="beta and beta-prime subunits of DNA dependent RNA-polymerase"/>
    <property type="match status" value="1"/>
</dbReference>
<evidence type="ECO:0000256" key="9">
    <source>
        <dbReference type="SAM" id="MobiDB-lite"/>
    </source>
</evidence>
<dbReference type="EC" id="2.7.7.6" evidence="6 8"/>
<gene>
    <name evidence="6 16" type="primary">rpoB</name>
    <name evidence="16" type="ORF">PTI97_13650</name>
</gene>
<dbReference type="Pfam" id="PF00562">
    <property type="entry name" value="RNA_pol_Rpb2_6"/>
    <property type="match status" value="1"/>
</dbReference>
<dbReference type="HAMAP" id="MF_01321">
    <property type="entry name" value="RNApol_bact_RpoB"/>
    <property type="match status" value="1"/>
</dbReference>
<evidence type="ECO:0000256" key="6">
    <source>
        <dbReference type="HAMAP-Rule" id="MF_01321"/>
    </source>
</evidence>
<feature type="domain" description="DNA-directed RNA polymerase beta subunit external 1" evidence="15">
    <location>
        <begin position="548"/>
        <end position="615"/>
    </location>
</feature>
<dbReference type="Gene3D" id="2.40.50.150">
    <property type="match status" value="1"/>
</dbReference>
<dbReference type="InterPro" id="IPR007645">
    <property type="entry name" value="RNA_pol_Rpb2_3"/>
</dbReference>
<dbReference type="InterPro" id="IPR019462">
    <property type="entry name" value="DNA-dir_RNA_pol_bsu_external_1"/>
</dbReference>
<comment type="subunit">
    <text evidence="6 8">The RNAP catalytic core consists of 2 alpha, 1 beta, 1 beta' and 1 omega subunit. When a sigma factor is associated with the core the holoenzyme is formed, which can initiate transcription.</text>
</comment>
<dbReference type="InterPro" id="IPR037034">
    <property type="entry name" value="RNA_pol_Rpb2_2_sf"/>
</dbReference>
<proteinExistence type="inferred from homology"/>
<dbReference type="Pfam" id="PF04565">
    <property type="entry name" value="RNA_pol_Rpb2_3"/>
    <property type="match status" value="1"/>
</dbReference>
<feature type="compositionally biased region" description="Acidic residues" evidence="9">
    <location>
        <begin position="1150"/>
        <end position="1162"/>
    </location>
</feature>
<feature type="region of interest" description="Disordered" evidence="9">
    <location>
        <begin position="1150"/>
        <end position="1182"/>
    </location>
</feature>
<dbReference type="Pfam" id="PF10385">
    <property type="entry name" value="RNA_pol_Rpb2_45"/>
    <property type="match status" value="1"/>
</dbReference>
<dbReference type="EMBL" id="CP118099">
    <property type="protein sequence ID" value="WDH77381.1"/>
    <property type="molecule type" value="Genomic_DNA"/>
</dbReference>
<protein>
    <recommendedName>
        <fullName evidence="6 8">DNA-directed RNA polymerase subunit beta</fullName>
        <shortName evidence="6">RNAP subunit beta</shortName>
        <ecNumber evidence="6 8">2.7.7.6</ecNumber>
    </recommendedName>
    <alternativeName>
        <fullName evidence="6">RNA polymerase subunit beta</fullName>
    </alternativeName>
    <alternativeName>
        <fullName evidence="6">Transcriptase subunit beta</fullName>
    </alternativeName>
</protein>
<feature type="domain" description="RNA polymerase Rpb2" evidence="12">
    <location>
        <begin position="140"/>
        <end position="285"/>
    </location>
</feature>
<comment type="catalytic activity">
    <reaction evidence="5 6 8">
        <text>RNA(n) + a ribonucleoside 5'-triphosphate = RNA(n+1) + diphosphate</text>
        <dbReference type="Rhea" id="RHEA:21248"/>
        <dbReference type="Rhea" id="RHEA-COMP:14527"/>
        <dbReference type="Rhea" id="RHEA-COMP:17342"/>
        <dbReference type="ChEBI" id="CHEBI:33019"/>
        <dbReference type="ChEBI" id="CHEBI:61557"/>
        <dbReference type="ChEBI" id="CHEBI:140395"/>
        <dbReference type="EC" id="2.7.7.6"/>
    </reaction>
</comment>
<dbReference type="Pfam" id="PF04561">
    <property type="entry name" value="RNA_pol_Rpb2_2"/>
    <property type="match status" value="2"/>
</dbReference>
<dbReference type="InterPro" id="IPR007120">
    <property type="entry name" value="DNA-dir_RNAP_su2_dom"/>
</dbReference>
<evidence type="ECO:0000256" key="4">
    <source>
        <dbReference type="ARBA" id="ARBA00023163"/>
    </source>
</evidence>
<name>A0ABY7X2P5_9BACL</name>
<dbReference type="Gene3D" id="2.30.150.10">
    <property type="entry name" value="DNA-directed RNA polymerase, beta subunit, external 1 domain"/>
    <property type="match status" value="1"/>
</dbReference>
<dbReference type="InterPro" id="IPR007644">
    <property type="entry name" value="RNA_pol_bsu_protrusion"/>
</dbReference>
<dbReference type="InterPro" id="IPR007642">
    <property type="entry name" value="RNA_pol_Rpb2_2"/>
</dbReference>
<feature type="domain" description="RNA polymerase Rpb2" evidence="14">
    <location>
        <begin position="470"/>
        <end position="538"/>
    </location>
</feature>
<evidence type="ECO:0000256" key="3">
    <source>
        <dbReference type="ARBA" id="ARBA00022695"/>
    </source>
</evidence>
<comment type="function">
    <text evidence="6 8">DNA-dependent RNA polymerase catalyzes the transcription of DNA into RNA using the four ribonucleoside triphosphates as substrates.</text>
</comment>
<sequence length="1182" mass="131886">MTGQLVQYGRHRQRRSFARISEVLELPNLIEIQTASYEWFLREGLKEMFTDISPISDFTGNLVLEFIDYSLSEPKYSIDESKERDVTYSAPLRVKVRLQNKETGELKEQEVFMGDFPLMTESGTFIINGAERVIVSQLVRSPSVYYNAKLDKNGKRGFGATVIPNRGAWLELETDAKDIVYVRIDRTRKIPVTVLLRALGFGTDQEIIDLLGDDEYLRNTLEKDNTESTEKALIEIYERLRPGEPPTVENAKSLLVSRFFDPKRYDLANVGRYKMNKKLHLKNRLFGQKLAETLVDPETGEVLAEAGTVLDRRNLDRILPHLESGLGYVDAEPTGGVAEGEPFGLQSIKVISPDDPDGERILNIIGNGNIDRSIKHVTPADIIASINYFFNLLHEVGTTDDIDHLGNRRLRSVGELLQNQFRIGLSRMERVVKERMSIQDQNAITPQALINIRPVIASLKEFFGSSQLSQFMDQTNPLAELTHKRRLSALGPGGLTRERAGFEVRDVHYSHYGRMCPIETPEGPNIGLINSLSSYAKVNEYGFIEAPYRRVDPETGLVTSEIQYMTADEEDLYVVAQANMPLTEDGHFADEQVLCRFRGQNLSVEPSRVDYMDVSPKQVVSAATACIPFLENDDSNRALMGANMQRQAVPLLQPDSPIVGTGMEYVSAKDSGAAIVAKYPGVVERVTAREILIRRMSDVNGSEVSGDLDRYKLQKYVRSNQGTCYNQKPIIAAGDRVEKGEILADGPSMDMGELALGRNVVVAFMTWDGYNYEDAIIMSERLVKDDVYTSIHIEEYESESRDTKLGPEEITRDIPNVGDDALRNLDDRGIIRIGAEVKDGDILVGKVTPKGVTELTAEERLLHAIFGEKAREVRDTSLRVPNGGDGIILDVKVFDRENGDELSPGVNQMVRVYIVQKRKIHEGDKMAGRHGNKGVISRILPEEDMPYMPDGTPVDIMLNPLGVPSRMNIGQVLELHLGMAAKKLGIKVATPVFDGAREEDVWATIEEAGMDKDAKTRLYDGRTGEPFDNRVSVGVMYMIKLAHMVDDKLHARSTGPYSLVTQQPLGGKAQFGGQRFGEMEVWALEAYGAAYTLQEILTIKSDDTVGRVKAYEAIVKGESVPKAGVPESFRVLIKELQALGMEVKMMSADDEEVEMKDEDDDNIPNATSALEQVVQPTVTEEE</sequence>
<dbReference type="Pfam" id="PF04560">
    <property type="entry name" value="RNA_pol_Rpb2_7"/>
    <property type="match status" value="1"/>
</dbReference>
<dbReference type="InterPro" id="IPR015712">
    <property type="entry name" value="DNA-dir_RNA_pol_su2"/>
</dbReference>
<dbReference type="Proteomes" id="UP001213680">
    <property type="component" value="Chromosome"/>
</dbReference>
<dbReference type="Gene3D" id="3.90.1110.10">
    <property type="entry name" value="RNA polymerase Rpb2, domain 2"/>
    <property type="match status" value="1"/>
</dbReference>
<evidence type="ECO:0000313" key="16">
    <source>
        <dbReference type="EMBL" id="WDH77381.1"/>
    </source>
</evidence>
<evidence type="ECO:0000256" key="1">
    <source>
        <dbReference type="ARBA" id="ARBA00022478"/>
    </source>
</evidence>
<reference evidence="16 17" key="1">
    <citation type="submission" date="2023-02" db="EMBL/GenBank/DDBJ databases">
        <title>A bacterium isolated from plastisphere.</title>
        <authorList>
            <person name="Sun Y."/>
        </authorList>
    </citation>
    <scope>NUCLEOTIDE SEQUENCE [LARGE SCALE GENOMIC DNA]</scope>
    <source>
        <strain evidence="17">a-1</strain>
    </source>
</reference>
<keyword evidence="2 6" id="KW-0808">Transferase</keyword>
<dbReference type="Pfam" id="PF04563">
    <property type="entry name" value="RNA_pol_Rpb2_1"/>
    <property type="match status" value="1"/>
</dbReference>
<dbReference type="PROSITE" id="PS01166">
    <property type="entry name" value="RNA_POL_BETA"/>
    <property type="match status" value="1"/>
</dbReference>
<evidence type="ECO:0000256" key="5">
    <source>
        <dbReference type="ARBA" id="ARBA00048552"/>
    </source>
</evidence>
<dbReference type="Gene3D" id="3.90.1100.10">
    <property type="match status" value="2"/>
</dbReference>
<keyword evidence="3 6" id="KW-0548">Nucleotidyltransferase</keyword>
<evidence type="ECO:0000256" key="2">
    <source>
        <dbReference type="ARBA" id="ARBA00022679"/>
    </source>
</evidence>
<evidence type="ECO:0000256" key="8">
    <source>
        <dbReference type="RuleBase" id="RU363031"/>
    </source>
</evidence>
<feature type="compositionally biased region" description="Low complexity" evidence="9">
    <location>
        <begin position="1171"/>
        <end position="1182"/>
    </location>
</feature>
<comment type="similarity">
    <text evidence="6 7">Belongs to the RNA polymerase beta chain family.</text>
</comment>
<evidence type="ECO:0000259" key="15">
    <source>
        <dbReference type="Pfam" id="PF10385"/>
    </source>
</evidence>